<feature type="non-terminal residue" evidence="2">
    <location>
        <position position="116"/>
    </location>
</feature>
<keyword evidence="2" id="KW-0378">Hydrolase</keyword>
<dbReference type="EMBL" id="RDOM01000072">
    <property type="protein sequence ID" value="MBF4273861.1"/>
    <property type="molecule type" value="Genomic_DNA"/>
</dbReference>
<dbReference type="AlphaFoldDB" id="A0ABD4KTF7"/>
<protein>
    <submittedName>
        <fullName evidence="2">Type I restriction endonuclease subunit M</fullName>
    </submittedName>
</protein>
<keyword evidence="1" id="KW-0175">Coiled coil</keyword>
<evidence type="ECO:0000313" key="2">
    <source>
        <dbReference type="EMBL" id="MBF4273861.1"/>
    </source>
</evidence>
<feature type="coiled-coil region" evidence="1">
    <location>
        <begin position="11"/>
        <end position="38"/>
    </location>
</feature>
<sequence length="116" mass="12592">IPPALIVACFFAEEQAQVDNLQSALDSANQALESFIEENSGEDGLLNDALNDKDKVTKATVTARLKLATDPDEKAALKQAKKLFDAEADAKKALKEAQEALDLAVFKQYPKLSIDE</sequence>
<evidence type="ECO:0000313" key="3">
    <source>
        <dbReference type="Proteomes" id="UP000722957"/>
    </source>
</evidence>
<feature type="non-terminal residue" evidence="2">
    <location>
        <position position="1"/>
    </location>
</feature>
<keyword evidence="2" id="KW-0540">Nuclease</keyword>
<accession>A0ABD4KTF7</accession>
<organism evidence="2 3">
    <name type="scientific">Vibrio anguillarum</name>
    <name type="common">Listonella anguillarum</name>
    <dbReference type="NCBI Taxonomy" id="55601"/>
    <lineage>
        <taxon>Bacteria</taxon>
        <taxon>Pseudomonadati</taxon>
        <taxon>Pseudomonadota</taxon>
        <taxon>Gammaproteobacteria</taxon>
        <taxon>Vibrionales</taxon>
        <taxon>Vibrionaceae</taxon>
        <taxon>Vibrio</taxon>
    </lineage>
</organism>
<name>A0ABD4KTF7_VIBAN</name>
<comment type="caution">
    <text evidence="2">The sequence shown here is derived from an EMBL/GenBank/DDBJ whole genome shotgun (WGS) entry which is preliminary data.</text>
</comment>
<proteinExistence type="predicted"/>
<gene>
    <name evidence="2" type="ORF">EAY07_17875</name>
</gene>
<reference evidence="2 3" key="1">
    <citation type="journal article" date="2021" name="PeerJ">
        <title>Analysis of 44 Vibrio anguillarum genomes reveals high genetic diversity.</title>
        <authorList>
            <person name="Hansen M.J."/>
            <person name="Dalsgaard I."/>
        </authorList>
    </citation>
    <scope>NUCLEOTIDE SEQUENCE [LARGE SCALE GENOMIC DNA]</scope>
    <source>
        <strain evidence="2 3">17-16730-2A</strain>
    </source>
</reference>
<dbReference type="Proteomes" id="UP000722957">
    <property type="component" value="Unassembled WGS sequence"/>
</dbReference>
<evidence type="ECO:0000256" key="1">
    <source>
        <dbReference type="SAM" id="Coils"/>
    </source>
</evidence>
<dbReference type="GO" id="GO:0004519">
    <property type="term" value="F:endonuclease activity"/>
    <property type="evidence" value="ECO:0007669"/>
    <property type="project" value="UniProtKB-KW"/>
</dbReference>
<keyword evidence="2" id="KW-0255">Endonuclease</keyword>